<keyword evidence="5" id="KW-1133">Transmembrane helix</keyword>
<evidence type="ECO:0000259" key="7">
    <source>
        <dbReference type="Pfam" id="PF04239"/>
    </source>
</evidence>
<reference evidence="8 9" key="1">
    <citation type="submission" date="2019-03" db="EMBL/GenBank/DDBJ databases">
        <title>Genomic Encyclopedia of Type Strains, Phase IV (KMG-IV): sequencing the most valuable type-strain genomes for metagenomic binning, comparative biology and taxonomic classification.</title>
        <authorList>
            <person name="Goeker M."/>
        </authorList>
    </citation>
    <scope>NUCLEOTIDE SEQUENCE [LARGE SCALE GENOMIC DNA]</scope>
    <source>
        <strain evidence="8 9">DSM 24629</strain>
    </source>
</reference>
<keyword evidence="3" id="KW-1003">Cell membrane</keyword>
<dbReference type="PANTHER" id="PTHR34582:SF2">
    <property type="entry name" value="UPF0702 TRANSMEMBRANE PROTEIN YDFR"/>
    <property type="match status" value="1"/>
</dbReference>
<sequence>MLEVISDSLILLTVGVLLLRLAGRKSISQLTIPQTIIMISIGNLIIQPIVETSVWKTIVGASTFIAFLLVMEVGQVKYNWVEKLLKGHAVIVIEDGKLNATNLKKIRMTVDQLEVRLRQQGVKDIKDAKIVTCEANGQIGVELIREAQPLTIGEFEKLMAKYITKEANPQEEIAPLFDELVNPRKHYPEYLE</sequence>
<dbReference type="InterPro" id="IPR023090">
    <property type="entry name" value="UPF0702_alpha/beta_dom_sf"/>
</dbReference>
<protein>
    <submittedName>
        <fullName evidence="8">Uncharacterized membrane protein YcaP (DUF421 family)</fullName>
    </submittedName>
</protein>
<keyword evidence="4" id="KW-0812">Transmembrane</keyword>
<name>A0A4R3MS00_9FIRM</name>
<gene>
    <name evidence="8" type="ORF">EDC18_102214</name>
</gene>
<dbReference type="EMBL" id="SMAL01000002">
    <property type="protein sequence ID" value="TCT16198.1"/>
    <property type="molecule type" value="Genomic_DNA"/>
</dbReference>
<evidence type="ECO:0000256" key="5">
    <source>
        <dbReference type="ARBA" id="ARBA00022989"/>
    </source>
</evidence>
<evidence type="ECO:0000256" key="3">
    <source>
        <dbReference type="ARBA" id="ARBA00022475"/>
    </source>
</evidence>
<accession>A0A4R3MS00</accession>
<evidence type="ECO:0000256" key="6">
    <source>
        <dbReference type="ARBA" id="ARBA00023136"/>
    </source>
</evidence>
<keyword evidence="6" id="KW-0472">Membrane</keyword>
<evidence type="ECO:0000256" key="2">
    <source>
        <dbReference type="ARBA" id="ARBA00006448"/>
    </source>
</evidence>
<evidence type="ECO:0000256" key="4">
    <source>
        <dbReference type="ARBA" id="ARBA00022692"/>
    </source>
</evidence>
<dbReference type="OrthoDB" id="1796697at2"/>
<dbReference type="GO" id="GO:0005886">
    <property type="term" value="C:plasma membrane"/>
    <property type="evidence" value="ECO:0007669"/>
    <property type="project" value="UniProtKB-SubCell"/>
</dbReference>
<proteinExistence type="inferred from homology"/>
<evidence type="ECO:0000256" key="1">
    <source>
        <dbReference type="ARBA" id="ARBA00004651"/>
    </source>
</evidence>
<dbReference type="Proteomes" id="UP000294902">
    <property type="component" value="Unassembled WGS sequence"/>
</dbReference>
<dbReference type="AlphaFoldDB" id="A0A4R3MS00"/>
<comment type="similarity">
    <text evidence="2">Belongs to the UPF0702 family.</text>
</comment>
<feature type="domain" description="YetF C-terminal" evidence="7">
    <location>
        <begin position="77"/>
        <end position="146"/>
    </location>
</feature>
<comment type="caution">
    <text evidence="8">The sequence shown here is derived from an EMBL/GenBank/DDBJ whole genome shotgun (WGS) entry which is preliminary data.</text>
</comment>
<evidence type="ECO:0000313" key="9">
    <source>
        <dbReference type="Proteomes" id="UP000294902"/>
    </source>
</evidence>
<comment type="subcellular location">
    <subcellularLocation>
        <location evidence="1">Cell membrane</location>
        <topology evidence="1">Multi-pass membrane protein</topology>
    </subcellularLocation>
</comment>
<evidence type="ECO:0000313" key="8">
    <source>
        <dbReference type="EMBL" id="TCT16198.1"/>
    </source>
</evidence>
<keyword evidence="9" id="KW-1185">Reference proteome</keyword>
<organism evidence="8 9">
    <name type="scientific">Natranaerovirga pectinivora</name>
    <dbReference type="NCBI Taxonomy" id="682400"/>
    <lineage>
        <taxon>Bacteria</taxon>
        <taxon>Bacillati</taxon>
        <taxon>Bacillota</taxon>
        <taxon>Clostridia</taxon>
        <taxon>Lachnospirales</taxon>
        <taxon>Natranaerovirgaceae</taxon>
        <taxon>Natranaerovirga</taxon>
    </lineage>
</organism>
<dbReference type="Pfam" id="PF04239">
    <property type="entry name" value="DUF421"/>
    <property type="match status" value="1"/>
</dbReference>
<dbReference type="RefSeq" id="WP_132250413.1">
    <property type="nucleotide sequence ID" value="NZ_SMAL01000002.1"/>
</dbReference>
<dbReference type="InterPro" id="IPR007353">
    <property type="entry name" value="DUF421"/>
</dbReference>
<dbReference type="PANTHER" id="PTHR34582">
    <property type="entry name" value="UPF0702 TRANSMEMBRANE PROTEIN YCAP"/>
    <property type="match status" value="1"/>
</dbReference>
<dbReference type="Gene3D" id="3.30.240.20">
    <property type="entry name" value="bsu07140 like domains"/>
    <property type="match status" value="1"/>
</dbReference>